<evidence type="ECO:0000256" key="6">
    <source>
        <dbReference type="ARBA" id="ARBA00022927"/>
    </source>
</evidence>
<dbReference type="GO" id="GO:0022857">
    <property type="term" value="F:transmembrane transporter activity"/>
    <property type="evidence" value="ECO:0007669"/>
    <property type="project" value="InterPro"/>
</dbReference>
<dbReference type="InterPro" id="IPR000109">
    <property type="entry name" value="POT_fam"/>
</dbReference>
<keyword evidence="7 10" id="KW-1133">Transmembrane helix</keyword>
<evidence type="ECO:0000256" key="10">
    <source>
        <dbReference type="SAM" id="Phobius"/>
    </source>
</evidence>
<evidence type="ECO:0000256" key="5">
    <source>
        <dbReference type="ARBA" id="ARBA00022856"/>
    </source>
</evidence>
<name>A0A1I7XVU5_9BILA</name>
<proteinExistence type="inferred from homology"/>
<reference evidence="12" key="1">
    <citation type="submission" date="2016-11" db="UniProtKB">
        <authorList>
            <consortium name="WormBaseParasite"/>
        </authorList>
    </citation>
    <scope>IDENTIFICATION</scope>
</reference>
<evidence type="ECO:0000313" key="12">
    <source>
        <dbReference type="WBParaSite" id="L893_g100.t1"/>
    </source>
</evidence>
<feature type="transmembrane region" description="Helical" evidence="10">
    <location>
        <begin position="185"/>
        <end position="206"/>
    </location>
</feature>
<comment type="similarity">
    <text evidence="2">Belongs to the major facilitator superfamily. Proton-dependent oligopeptide transporter (POT/PTR) (TC 2.A.17) family.</text>
</comment>
<keyword evidence="5" id="KW-0571">Peptide transport</keyword>
<keyword evidence="3" id="KW-0813">Transport</keyword>
<dbReference type="Pfam" id="PF00854">
    <property type="entry name" value="PTR2"/>
    <property type="match status" value="2"/>
</dbReference>
<dbReference type="FunFam" id="1.20.1250.20:FF:000049">
    <property type="entry name" value="Solute carrier family 15 member 2"/>
    <property type="match status" value="1"/>
</dbReference>
<feature type="transmembrane region" description="Helical" evidence="10">
    <location>
        <begin position="152"/>
        <end position="173"/>
    </location>
</feature>
<evidence type="ECO:0000256" key="1">
    <source>
        <dbReference type="ARBA" id="ARBA00004141"/>
    </source>
</evidence>
<feature type="transmembrane region" description="Helical" evidence="10">
    <location>
        <begin position="404"/>
        <end position="424"/>
    </location>
</feature>
<keyword evidence="6" id="KW-0653">Protein transport</keyword>
<dbReference type="PROSITE" id="PS01022">
    <property type="entry name" value="PTR2_1"/>
    <property type="match status" value="1"/>
</dbReference>
<evidence type="ECO:0000256" key="8">
    <source>
        <dbReference type="ARBA" id="ARBA00023136"/>
    </source>
</evidence>
<keyword evidence="8 10" id="KW-0472">Membrane</keyword>
<evidence type="ECO:0000256" key="4">
    <source>
        <dbReference type="ARBA" id="ARBA00022692"/>
    </source>
</evidence>
<protein>
    <recommendedName>
        <fullName evidence="9">Oligopeptide transporter 1</fullName>
    </recommendedName>
</protein>
<feature type="transmembrane region" description="Helical" evidence="10">
    <location>
        <begin position="748"/>
        <end position="771"/>
    </location>
</feature>
<dbReference type="GO" id="GO:0016020">
    <property type="term" value="C:membrane"/>
    <property type="evidence" value="ECO:0007669"/>
    <property type="project" value="UniProtKB-SubCell"/>
</dbReference>
<dbReference type="InterPro" id="IPR036259">
    <property type="entry name" value="MFS_trans_sf"/>
</dbReference>
<feature type="transmembrane region" description="Helical" evidence="10">
    <location>
        <begin position="90"/>
        <end position="110"/>
    </location>
</feature>
<evidence type="ECO:0000256" key="7">
    <source>
        <dbReference type="ARBA" id="ARBA00022989"/>
    </source>
</evidence>
<dbReference type="Proteomes" id="UP000095287">
    <property type="component" value="Unplaced"/>
</dbReference>
<dbReference type="InterPro" id="IPR018456">
    <property type="entry name" value="PTR2_symporter_CS"/>
</dbReference>
<comment type="subcellular location">
    <subcellularLocation>
        <location evidence="1">Membrane</location>
        <topology evidence="1">Multi-pass membrane protein</topology>
    </subcellularLocation>
</comment>
<evidence type="ECO:0000256" key="9">
    <source>
        <dbReference type="ARBA" id="ARBA00078114"/>
    </source>
</evidence>
<dbReference type="PANTHER" id="PTHR11654">
    <property type="entry name" value="OLIGOPEPTIDE TRANSPORTER-RELATED"/>
    <property type="match status" value="1"/>
</dbReference>
<organism evidence="11 12">
    <name type="scientific">Steinernema glaseri</name>
    <dbReference type="NCBI Taxonomy" id="37863"/>
    <lineage>
        <taxon>Eukaryota</taxon>
        <taxon>Metazoa</taxon>
        <taxon>Ecdysozoa</taxon>
        <taxon>Nematoda</taxon>
        <taxon>Chromadorea</taxon>
        <taxon>Rhabditida</taxon>
        <taxon>Tylenchina</taxon>
        <taxon>Panagrolaimomorpha</taxon>
        <taxon>Strongyloidoidea</taxon>
        <taxon>Steinernematidae</taxon>
        <taxon>Steinernema</taxon>
    </lineage>
</organism>
<keyword evidence="11" id="KW-1185">Reference proteome</keyword>
<feature type="transmembrane region" description="Helical" evidence="10">
    <location>
        <begin position="117"/>
        <end position="140"/>
    </location>
</feature>
<dbReference type="WBParaSite" id="L893_g100.t1">
    <property type="protein sequence ID" value="L893_g100.t1"/>
    <property type="gene ID" value="L893_g100"/>
</dbReference>
<dbReference type="Gene3D" id="1.20.1250.20">
    <property type="entry name" value="MFS general substrate transporter like domains"/>
    <property type="match status" value="2"/>
</dbReference>
<dbReference type="AlphaFoldDB" id="A0A1I7XVU5"/>
<sequence>MSLKGNGGNAKASEDDFHDRALEKFDRGRFMDDTEPEPDTWGKIAKKWPKVTFCIVGNEFCERFSFYGIKTILALYVVNILKQTQDQSVIATHAFISFAYFTPILGSVLADGYIGKFWTILSISILYAAGNVVLSISSTFDKGASVHPYMDIAGLIMIALGTGGIKPCVSSFGADQFPPNYTKMISIFFSVFYFSINAGSTLSMAITPQVRVMPCLNHDSCYPLAFGIPAVFMLASTGVFIAGSFYYKKVPPKENVIAKVLKAICKAVYNKITKSVKRDHWMDHYLDGHECAKDQQCLALAVKGKHVGQKCAQQKFADDCKSLVRVAVMMLPMIIFWACYDQQSTRWIFQACEMDTLLWKGFALPPEQMAIFNAILILLFIPIFQGVVYPVVEKFGIRTTPLRRMTAGGFLASITFVVSAFVQLRVNQTLPDIPADNTAFVSIINMFPNCNVNVSSDDMSRTVLSNTSLIDDKVLEKQQLFRLTVGNKKSVPFTFVYYGPECFGYDNKDYMKNFDLKGGKTYYIATTPQGLIMDSSILTKPQEGERQSSVNLNLLLPCASVPPNASMWDKICNETENPMQTTYSSKIAACEFDAKDPHCDGRKRLFSVWDSGDATPMSLPDGTNTTATIYAHQDIMPGLYQMFYINYKHDLGDRSPARDDMNAFLIPDVYLNVTGEGGVYAFTMGLDAKVYSTSAKNIFYLHTVVPRNHVSVLWQVPQYVLITAAEIMFSITGLEFSYSQAAPSLKSVVTAMFLLTVAFGDLLIIVLDLIIRMNNQAIIYFIYAGLMFVIMIIFVALSVFYYDYVDFSKDVDEDKTAQGTDTVSYDYCDDEQCTKL</sequence>
<feature type="transmembrane region" description="Helical" evidence="10">
    <location>
        <begin position="370"/>
        <end position="392"/>
    </location>
</feature>
<dbReference type="SUPFAM" id="SSF103473">
    <property type="entry name" value="MFS general substrate transporter"/>
    <property type="match status" value="1"/>
</dbReference>
<dbReference type="GO" id="GO:0015031">
    <property type="term" value="P:protein transport"/>
    <property type="evidence" value="ECO:0007669"/>
    <property type="project" value="UniProtKB-KW"/>
</dbReference>
<feature type="transmembrane region" description="Helical" evidence="10">
    <location>
        <begin position="323"/>
        <end position="340"/>
    </location>
</feature>
<dbReference type="GO" id="GO:0006857">
    <property type="term" value="P:oligopeptide transport"/>
    <property type="evidence" value="ECO:0007669"/>
    <property type="project" value="InterPro"/>
</dbReference>
<feature type="transmembrane region" description="Helical" evidence="10">
    <location>
        <begin position="226"/>
        <end position="247"/>
    </location>
</feature>
<keyword evidence="4 10" id="KW-0812">Transmembrane</keyword>
<accession>A0A1I7XVU5</accession>
<evidence type="ECO:0000256" key="2">
    <source>
        <dbReference type="ARBA" id="ARBA00005982"/>
    </source>
</evidence>
<evidence type="ECO:0000313" key="11">
    <source>
        <dbReference type="Proteomes" id="UP000095287"/>
    </source>
</evidence>
<evidence type="ECO:0000256" key="3">
    <source>
        <dbReference type="ARBA" id="ARBA00022448"/>
    </source>
</evidence>
<feature type="transmembrane region" description="Helical" evidence="10">
    <location>
        <begin position="778"/>
        <end position="802"/>
    </location>
</feature>